<evidence type="ECO:0000313" key="2">
    <source>
        <dbReference type="EMBL" id="KAF2257659.1"/>
    </source>
</evidence>
<keyword evidence="3" id="KW-1185">Reference proteome</keyword>
<dbReference type="Proteomes" id="UP000800093">
    <property type="component" value="Unassembled WGS sequence"/>
</dbReference>
<protein>
    <submittedName>
        <fullName evidence="2">Uncharacterized protein</fullName>
    </submittedName>
</protein>
<sequence>MCKRWKKKYTCDCTSHSFLDMCIPAKRSNIICESVEEEKTLRKSHFPCYDCIRLEWKKEQIAAMEAQAAADREREKAEEKAKQEKVRREAEERAARERKEDARREQQRKLEAERARKEGGAWVSAPNKKSRGKKGYGSGGGGHIGSPMTPKPPNARPVAPTILQAAPKGVDPGGRAGHWGPTRSKSQNRGGRKF</sequence>
<dbReference type="EMBL" id="ML986888">
    <property type="protein sequence ID" value="KAF2257659.1"/>
    <property type="molecule type" value="Genomic_DNA"/>
</dbReference>
<reference evidence="3" key="1">
    <citation type="journal article" date="2020" name="Stud. Mycol.">
        <title>101 Dothideomycetes genomes: A test case for predicting lifestyles and emergence of pathogens.</title>
        <authorList>
            <person name="Haridas S."/>
            <person name="Albert R."/>
            <person name="Binder M."/>
            <person name="Bloem J."/>
            <person name="LaButti K."/>
            <person name="Salamov A."/>
            <person name="Andreopoulos B."/>
            <person name="Baker S."/>
            <person name="Barry K."/>
            <person name="Bills G."/>
            <person name="Bluhm B."/>
            <person name="Cannon C."/>
            <person name="Castanera R."/>
            <person name="Culley D."/>
            <person name="Daum C."/>
            <person name="Ezra D."/>
            <person name="Gonzalez J."/>
            <person name="Henrissat B."/>
            <person name="Kuo A."/>
            <person name="Liang C."/>
            <person name="Lipzen A."/>
            <person name="Lutzoni F."/>
            <person name="Magnuson J."/>
            <person name="Mondo S."/>
            <person name="Nolan M."/>
            <person name="Ohm R."/>
            <person name="Pangilinan J."/>
            <person name="Park H.-J."/>
            <person name="Ramirez L."/>
            <person name="Alfaro M."/>
            <person name="Sun H."/>
            <person name="Tritt A."/>
            <person name="Yoshinaga Y."/>
            <person name="Zwiers L.-H."/>
            <person name="Turgeon B."/>
            <person name="Goodwin S."/>
            <person name="Spatafora J."/>
            <person name="Crous P."/>
            <person name="Grigoriev I."/>
        </authorList>
    </citation>
    <scope>NUCLEOTIDE SEQUENCE [LARGE SCALE GENOMIC DNA]</scope>
    <source>
        <strain evidence="3">CBS 304.66</strain>
    </source>
</reference>
<dbReference type="AlphaFoldDB" id="A0A9P4K1A6"/>
<accession>A0A9P4K1A6</accession>
<feature type="compositionally biased region" description="Polar residues" evidence="1">
    <location>
        <begin position="183"/>
        <end position="194"/>
    </location>
</feature>
<feature type="compositionally biased region" description="Gly residues" evidence="1">
    <location>
        <begin position="135"/>
        <end position="144"/>
    </location>
</feature>
<organism evidence="2 3">
    <name type="scientific">Lojkania enalia</name>
    <dbReference type="NCBI Taxonomy" id="147567"/>
    <lineage>
        <taxon>Eukaryota</taxon>
        <taxon>Fungi</taxon>
        <taxon>Dikarya</taxon>
        <taxon>Ascomycota</taxon>
        <taxon>Pezizomycotina</taxon>
        <taxon>Dothideomycetes</taxon>
        <taxon>Pleosporomycetidae</taxon>
        <taxon>Pleosporales</taxon>
        <taxon>Pleosporales incertae sedis</taxon>
        <taxon>Lojkania</taxon>
    </lineage>
</organism>
<evidence type="ECO:0000313" key="3">
    <source>
        <dbReference type="Proteomes" id="UP000800093"/>
    </source>
</evidence>
<evidence type="ECO:0000256" key="1">
    <source>
        <dbReference type="SAM" id="MobiDB-lite"/>
    </source>
</evidence>
<dbReference type="OrthoDB" id="3794829at2759"/>
<feature type="compositionally biased region" description="Basic and acidic residues" evidence="1">
    <location>
        <begin position="70"/>
        <end position="119"/>
    </location>
</feature>
<feature type="region of interest" description="Disordered" evidence="1">
    <location>
        <begin position="67"/>
        <end position="194"/>
    </location>
</feature>
<gene>
    <name evidence="2" type="ORF">CC78DRAFT_573020</name>
</gene>
<comment type="caution">
    <text evidence="2">The sequence shown here is derived from an EMBL/GenBank/DDBJ whole genome shotgun (WGS) entry which is preliminary data.</text>
</comment>
<name>A0A9P4K1A6_9PLEO</name>
<proteinExistence type="predicted"/>